<dbReference type="Gene3D" id="1.20.810.10">
    <property type="entry name" value="Cytochrome Bc1 Complex, Chain C"/>
    <property type="match status" value="1"/>
</dbReference>
<keyword evidence="5" id="KW-1185">Reference proteome</keyword>
<dbReference type="GO" id="GO:0016491">
    <property type="term" value="F:oxidoreductase activity"/>
    <property type="evidence" value="ECO:0007669"/>
    <property type="project" value="InterPro"/>
</dbReference>
<dbReference type="InterPro" id="IPR027387">
    <property type="entry name" value="Cytb/b6-like_sf"/>
</dbReference>
<keyword evidence="2" id="KW-0812">Transmembrane</keyword>
<feature type="transmembrane region" description="Helical" evidence="2">
    <location>
        <begin position="69"/>
        <end position="90"/>
    </location>
</feature>
<proteinExistence type="predicted"/>
<dbReference type="InterPro" id="IPR016174">
    <property type="entry name" value="Di-haem_cyt_TM"/>
</dbReference>
<dbReference type="GO" id="GO:0009055">
    <property type="term" value="F:electron transfer activity"/>
    <property type="evidence" value="ECO:0007669"/>
    <property type="project" value="InterPro"/>
</dbReference>
<dbReference type="EMBL" id="CP019434">
    <property type="protein sequence ID" value="APZ41861.1"/>
    <property type="molecule type" value="Genomic_DNA"/>
</dbReference>
<sequence>MNIDKALQKVISKYMTLEDALPTKMPEYVNSFGYFFGTATLSSLAVIFISGIILVFFGPDWWHFTKVGAFVNAVHFWSVEVFYVAITLHFTFKFFKAAWRDGRQRTWMNGWAIYAITIFSGISGTLLQANWDAQWNSQQGKDAFAAIGLSWMNWLNYTTVLTLHVVFFAALIVLLVAAHLTFVRSESPVRPIVNEGKDENEK</sequence>
<dbReference type="Proteomes" id="UP000243807">
    <property type="component" value="Chromosome"/>
</dbReference>
<gene>
    <name evidence="4" type="ORF">BW247_01070</name>
</gene>
<reference evidence="4 5" key="1">
    <citation type="submission" date="2017-01" db="EMBL/GenBank/DDBJ databases">
        <title>Draft sequence of Acidihalobacter ferrooxidans strain DSM 14175 (strain V8).</title>
        <authorList>
            <person name="Khaleque H.N."/>
            <person name="Ramsay J.P."/>
            <person name="Murphy R.J.T."/>
            <person name="Kaksonen A.H."/>
            <person name="Boxall N.J."/>
            <person name="Watkin E.L.J."/>
        </authorList>
    </citation>
    <scope>NUCLEOTIDE SEQUENCE [LARGE SCALE GENOMIC DNA]</scope>
    <source>
        <strain evidence="4 5">V8</strain>
    </source>
</reference>
<accession>A0A1P8UDC0</accession>
<keyword evidence="2" id="KW-1133">Transmembrane helix</keyword>
<dbReference type="OrthoDB" id="3823403at2"/>
<feature type="domain" description="Cytochrome b/b6 N-terminal region profile" evidence="3">
    <location>
        <begin position="1"/>
        <end position="192"/>
    </location>
</feature>
<dbReference type="GO" id="GO:0016020">
    <property type="term" value="C:membrane"/>
    <property type="evidence" value="ECO:0007669"/>
    <property type="project" value="InterPro"/>
</dbReference>
<dbReference type="InterPro" id="IPR005797">
    <property type="entry name" value="Cyt_b/b6_N"/>
</dbReference>
<dbReference type="KEGG" id="afy:BW247_01070"/>
<evidence type="ECO:0000313" key="5">
    <source>
        <dbReference type="Proteomes" id="UP000243807"/>
    </source>
</evidence>
<keyword evidence="2" id="KW-0472">Membrane</keyword>
<dbReference type="RefSeq" id="WP_076835208.1">
    <property type="nucleotide sequence ID" value="NZ_CP019434.1"/>
</dbReference>
<feature type="transmembrane region" description="Helical" evidence="2">
    <location>
        <begin position="161"/>
        <end position="182"/>
    </location>
</feature>
<feature type="transmembrane region" description="Helical" evidence="2">
    <location>
        <begin position="111"/>
        <end position="131"/>
    </location>
</feature>
<evidence type="ECO:0000313" key="4">
    <source>
        <dbReference type="EMBL" id="APZ41861.1"/>
    </source>
</evidence>
<feature type="transmembrane region" description="Helical" evidence="2">
    <location>
        <begin position="32"/>
        <end position="57"/>
    </location>
</feature>
<evidence type="ECO:0000256" key="1">
    <source>
        <dbReference type="ARBA" id="ARBA00011649"/>
    </source>
</evidence>
<dbReference type="PROSITE" id="PS51002">
    <property type="entry name" value="CYTB_NTER"/>
    <property type="match status" value="1"/>
</dbReference>
<organism evidence="4 5">
    <name type="scientific">Acidihalobacter ferrooxydans</name>
    <dbReference type="NCBI Taxonomy" id="1765967"/>
    <lineage>
        <taxon>Bacteria</taxon>
        <taxon>Pseudomonadati</taxon>
        <taxon>Pseudomonadota</taxon>
        <taxon>Gammaproteobacteria</taxon>
        <taxon>Chromatiales</taxon>
        <taxon>Ectothiorhodospiraceae</taxon>
        <taxon>Acidihalobacter</taxon>
    </lineage>
</organism>
<evidence type="ECO:0000256" key="2">
    <source>
        <dbReference type="SAM" id="Phobius"/>
    </source>
</evidence>
<name>A0A1P8UDC0_9GAMM</name>
<dbReference type="SUPFAM" id="SSF81342">
    <property type="entry name" value="Transmembrane di-heme cytochromes"/>
    <property type="match status" value="1"/>
</dbReference>
<dbReference type="GO" id="GO:0022904">
    <property type="term" value="P:respiratory electron transport chain"/>
    <property type="evidence" value="ECO:0007669"/>
    <property type="project" value="InterPro"/>
</dbReference>
<dbReference type="Pfam" id="PF13631">
    <property type="entry name" value="Cytochrom_B_N_2"/>
    <property type="match status" value="1"/>
</dbReference>
<dbReference type="STRING" id="1765967.BW247_01070"/>
<dbReference type="AlphaFoldDB" id="A0A1P8UDC0"/>
<protein>
    <recommendedName>
        <fullName evidence="3">Cytochrome b/b6 N-terminal region profile domain-containing protein</fullName>
    </recommendedName>
</protein>
<comment type="subunit">
    <text evidence="1">The main subunits of complex b-c1 are: cytochrome b, cytochrome c1 and the Rieske protein.</text>
</comment>
<evidence type="ECO:0000259" key="3">
    <source>
        <dbReference type="PROSITE" id="PS51002"/>
    </source>
</evidence>